<sequence>MPSVYRSTPAFLWYNATSERPAGLPNYEIDGLGRVVMVAGEVFCRFHSAETGRICTDSHRWSSLGALKKHLRDAHKVAAAPSSAGSLSSAHDQKTADFYHDLKRRAEGEDVASSTPRKPQAIANDAALFTVPGQAKKT</sequence>
<evidence type="ECO:0000256" key="1">
    <source>
        <dbReference type="SAM" id="MobiDB-lite"/>
    </source>
</evidence>
<organism evidence="2 3">
    <name type="scientific">Stachybotrys elegans</name>
    <dbReference type="NCBI Taxonomy" id="80388"/>
    <lineage>
        <taxon>Eukaryota</taxon>
        <taxon>Fungi</taxon>
        <taxon>Dikarya</taxon>
        <taxon>Ascomycota</taxon>
        <taxon>Pezizomycotina</taxon>
        <taxon>Sordariomycetes</taxon>
        <taxon>Hypocreomycetidae</taxon>
        <taxon>Hypocreales</taxon>
        <taxon>Stachybotryaceae</taxon>
        <taxon>Stachybotrys</taxon>
    </lineage>
</organism>
<gene>
    <name evidence="2" type="ORF">B0I35DRAFT_404116</name>
</gene>
<evidence type="ECO:0000313" key="3">
    <source>
        <dbReference type="Proteomes" id="UP000813444"/>
    </source>
</evidence>
<name>A0A8K0WWL8_9HYPO</name>
<evidence type="ECO:0000313" key="2">
    <source>
        <dbReference type="EMBL" id="KAH7328798.1"/>
    </source>
</evidence>
<dbReference type="AlphaFoldDB" id="A0A8K0WWL8"/>
<dbReference type="OrthoDB" id="4970011at2759"/>
<accession>A0A8K0WWL8</accession>
<reference evidence="2" key="1">
    <citation type="journal article" date="2021" name="Nat. Commun.">
        <title>Genetic determinants of endophytism in the Arabidopsis root mycobiome.</title>
        <authorList>
            <person name="Mesny F."/>
            <person name="Miyauchi S."/>
            <person name="Thiergart T."/>
            <person name="Pickel B."/>
            <person name="Atanasova L."/>
            <person name="Karlsson M."/>
            <person name="Huettel B."/>
            <person name="Barry K.W."/>
            <person name="Haridas S."/>
            <person name="Chen C."/>
            <person name="Bauer D."/>
            <person name="Andreopoulos W."/>
            <person name="Pangilinan J."/>
            <person name="LaButti K."/>
            <person name="Riley R."/>
            <person name="Lipzen A."/>
            <person name="Clum A."/>
            <person name="Drula E."/>
            <person name="Henrissat B."/>
            <person name="Kohler A."/>
            <person name="Grigoriev I.V."/>
            <person name="Martin F.M."/>
            <person name="Hacquard S."/>
        </authorList>
    </citation>
    <scope>NUCLEOTIDE SEQUENCE</scope>
    <source>
        <strain evidence="2">MPI-CAGE-CH-0235</strain>
    </source>
</reference>
<feature type="compositionally biased region" description="Basic and acidic residues" evidence="1">
    <location>
        <begin position="98"/>
        <end position="108"/>
    </location>
</feature>
<comment type="caution">
    <text evidence="2">The sequence shown here is derived from an EMBL/GenBank/DDBJ whole genome shotgun (WGS) entry which is preliminary data.</text>
</comment>
<evidence type="ECO:0008006" key="4">
    <source>
        <dbReference type="Google" id="ProtNLM"/>
    </source>
</evidence>
<protein>
    <recommendedName>
        <fullName evidence="4">BED-type domain-containing protein</fullName>
    </recommendedName>
</protein>
<proteinExistence type="predicted"/>
<keyword evidence="3" id="KW-1185">Reference proteome</keyword>
<feature type="region of interest" description="Disordered" evidence="1">
    <location>
        <begin position="98"/>
        <end position="138"/>
    </location>
</feature>
<dbReference type="EMBL" id="JAGPNK010000001">
    <property type="protein sequence ID" value="KAH7328798.1"/>
    <property type="molecule type" value="Genomic_DNA"/>
</dbReference>
<dbReference type="Proteomes" id="UP000813444">
    <property type="component" value="Unassembled WGS sequence"/>
</dbReference>